<dbReference type="GO" id="GO:0016787">
    <property type="term" value="F:hydrolase activity"/>
    <property type="evidence" value="ECO:0007669"/>
    <property type="project" value="UniProtKB-KW"/>
</dbReference>
<dbReference type="RefSeq" id="WP_220640975.1">
    <property type="nucleotide sequence ID" value="NZ_CP080429.1"/>
</dbReference>
<dbReference type="SUPFAM" id="SSF52266">
    <property type="entry name" value="SGNH hydrolase"/>
    <property type="match status" value="3"/>
</dbReference>
<dbReference type="EMBL" id="CP080429">
    <property type="protein sequence ID" value="QYJ68635.1"/>
    <property type="molecule type" value="Genomic_DNA"/>
</dbReference>
<name>A0ABX8VCS1_9FLAO</name>
<gene>
    <name evidence="1" type="ORF">K1I41_01795</name>
</gene>
<evidence type="ECO:0000313" key="2">
    <source>
        <dbReference type="Proteomes" id="UP000825381"/>
    </source>
</evidence>
<dbReference type="InterPro" id="IPR036514">
    <property type="entry name" value="SGNH_hydro_sf"/>
</dbReference>
<protein>
    <submittedName>
        <fullName evidence="1">SGNH/GDSL hydrolase family protein</fullName>
    </submittedName>
</protein>
<dbReference type="Gene3D" id="3.40.50.1110">
    <property type="entry name" value="SGNH hydrolase"/>
    <property type="match status" value="2"/>
</dbReference>
<keyword evidence="2" id="KW-1185">Reference proteome</keyword>
<keyword evidence="1" id="KW-0378">Hydrolase</keyword>
<dbReference type="Proteomes" id="UP000825381">
    <property type="component" value="Chromosome"/>
</dbReference>
<organism evidence="1 2">
    <name type="scientific">Flavobacterium litorale</name>
    <dbReference type="NCBI Taxonomy" id="2856519"/>
    <lineage>
        <taxon>Bacteria</taxon>
        <taxon>Pseudomonadati</taxon>
        <taxon>Bacteroidota</taxon>
        <taxon>Flavobacteriia</taxon>
        <taxon>Flavobacteriales</taxon>
        <taxon>Flavobacteriaceae</taxon>
        <taxon>Flavobacterium</taxon>
    </lineage>
</organism>
<accession>A0ABX8VCS1</accession>
<evidence type="ECO:0000313" key="1">
    <source>
        <dbReference type="EMBL" id="QYJ68635.1"/>
    </source>
</evidence>
<proteinExistence type="predicted"/>
<dbReference type="PROSITE" id="PS51257">
    <property type="entry name" value="PROKAR_LIPOPROTEIN"/>
    <property type="match status" value="1"/>
</dbReference>
<reference evidence="1 2" key="1">
    <citation type="submission" date="2021-07" db="EMBL/GenBank/DDBJ databases">
        <title>Flavobacterium WSW3-B6 sp.nov, isolated from seaweed.</title>
        <authorList>
            <person name="Muhammad N."/>
            <person name="Ho H."/>
            <person name="Lee Y.-J."/>
            <person name="Nguyen T."/>
            <person name="Ho J."/>
            <person name="Kim S.-G."/>
        </authorList>
    </citation>
    <scope>NUCLEOTIDE SEQUENCE [LARGE SCALE GENOMIC DNA]</scope>
    <source>
        <strain evidence="1 2">WSW3-B6</strain>
    </source>
</reference>
<sequence>MKNKFIYLSALALVFAGCEPEFDDEVNNSSYSAGDADFTSYVALGNSLTAGFMDGTMSRVGQSYSFPSQLAKQFAVVGGGAFTQPSFEDDVDNLGGLLLGGTPIANTRLIINASAGGPEFIAGTPTIEVSSQQATAYNNMGVPGTKSFHLVAPGYGSLAGVATQQSNPYFVRHATSATATILGDAMTKNPTFFTNWIGGNDVLSFATSGGVGVNQLGNFDPTTYGFNDITDPTVFANVYSQITTTLTSGGAKGVVATIPDVTSIPFFTTVPYNPITASLLGGGDVAVGQATIAQLNAQLYSPMIQALAAFGASDRLSVLSTSSPNPVLIVDESLDNLSAEIAGALTAGGVPAAQAQFLGSVFGQARQATSADFLLLSTRTVIGSAPDGVPAPFNSFGITFPLQDQHVLTINEASMVAEATTSFNQTILNVAEANELAVADMNAILAQLVVGLEVEDGQVYNADYFSTSTISTVLFSLDGVHPNARGYAVIANEIIKVINDYYNAKLPQINAGGFPAATVLATN</sequence>